<gene>
    <name evidence="1" type="ORF">SAMN04488028_10638</name>
</gene>
<dbReference type="Gene3D" id="2.170.150.20">
    <property type="entry name" value="Peptide methionine sulfoxide reductase"/>
    <property type="match status" value="1"/>
</dbReference>
<dbReference type="STRING" id="156994.SAMN04488028_10638"/>
<keyword evidence="2" id="KW-1185">Reference proteome</keyword>
<evidence type="ECO:0000313" key="2">
    <source>
        <dbReference type="Proteomes" id="UP000184474"/>
    </source>
</evidence>
<dbReference type="RefSeq" id="WP_073123661.1">
    <property type="nucleotide sequence ID" value="NZ_FRAA01000006.1"/>
</dbReference>
<dbReference type="AlphaFoldDB" id="A0A1M6TGQ8"/>
<organism evidence="1 2">
    <name type="scientific">Reichenbachiella agariperforans</name>
    <dbReference type="NCBI Taxonomy" id="156994"/>
    <lineage>
        <taxon>Bacteria</taxon>
        <taxon>Pseudomonadati</taxon>
        <taxon>Bacteroidota</taxon>
        <taxon>Cytophagia</taxon>
        <taxon>Cytophagales</taxon>
        <taxon>Reichenbachiellaceae</taxon>
        <taxon>Reichenbachiella</taxon>
    </lineage>
</organism>
<dbReference type="InterPro" id="IPR011057">
    <property type="entry name" value="Mss4-like_sf"/>
</dbReference>
<dbReference type="Proteomes" id="UP000184474">
    <property type="component" value="Unassembled WGS sequence"/>
</dbReference>
<sequence length="81" mass="9639">MRHQNKKDKSSGSYTINKTDVEWKSELSDLDYYILREKGTERSGTGKYDVLDQMAKVRDKLKGDFDYKIKKLDEITKDWKE</sequence>
<accession>A0A1M6TGQ8</accession>
<protein>
    <submittedName>
        <fullName evidence="1">Uncharacterized protein</fullName>
    </submittedName>
</protein>
<reference evidence="2" key="1">
    <citation type="submission" date="2016-11" db="EMBL/GenBank/DDBJ databases">
        <authorList>
            <person name="Varghese N."/>
            <person name="Submissions S."/>
        </authorList>
    </citation>
    <scope>NUCLEOTIDE SEQUENCE [LARGE SCALE GENOMIC DNA]</scope>
    <source>
        <strain evidence="2">DSM 26134</strain>
    </source>
</reference>
<dbReference type="EMBL" id="FRAA01000006">
    <property type="protein sequence ID" value="SHK56212.1"/>
    <property type="molecule type" value="Genomic_DNA"/>
</dbReference>
<proteinExistence type="predicted"/>
<dbReference type="SUPFAM" id="SSF51316">
    <property type="entry name" value="Mss4-like"/>
    <property type="match status" value="1"/>
</dbReference>
<name>A0A1M6TGQ8_REIAG</name>
<evidence type="ECO:0000313" key="1">
    <source>
        <dbReference type="EMBL" id="SHK56212.1"/>
    </source>
</evidence>